<dbReference type="AlphaFoldDB" id="A0A9P8QD62"/>
<organism evidence="1 2">
    <name type="scientific">Wickerhamomyces pijperi</name>
    <name type="common">Yeast</name>
    <name type="synonym">Pichia pijperi</name>
    <dbReference type="NCBI Taxonomy" id="599730"/>
    <lineage>
        <taxon>Eukaryota</taxon>
        <taxon>Fungi</taxon>
        <taxon>Dikarya</taxon>
        <taxon>Ascomycota</taxon>
        <taxon>Saccharomycotina</taxon>
        <taxon>Saccharomycetes</taxon>
        <taxon>Phaffomycetales</taxon>
        <taxon>Wickerhamomycetaceae</taxon>
        <taxon>Wickerhamomyces</taxon>
    </lineage>
</organism>
<protein>
    <submittedName>
        <fullName evidence="1">Uncharacterized protein</fullName>
    </submittedName>
</protein>
<comment type="caution">
    <text evidence="1">The sequence shown here is derived from an EMBL/GenBank/DDBJ whole genome shotgun (WGS) entry which is preliminary data.</text>
</comment>
<name>A0A9P8QD62_WICPI</name>
<dbReference type="EMBL" id="JAEUBG010000350">
    <property type="protein sequence ID" value="KAH3688402.1"/>
    <property type="molecule type" value="Genomic_DNA"/>
</dbReference>
<gene>
    <name evidence="1" type="ORF">WICPIJ_000615</name>
</gene>
<proteinExistence type="predicted"/>
<evidence type="ECO:0000313" key="1">
    <source>
        <dbReference type="EMBL" id="KAH3688402.1"/>
    </source>
</evidence>
<accession>A0A9P8QD62</accession>
<keyword evidence="2" id="KW-1185">Reference proteome</keyword>
<evidence type="ECO:0000313" key="2">
    <source>
        <dbReference type="Proteomes" id="UP000774326"/>
    </source>
</evidence>
<reference evidence="1" key="2">
    <citation type="submission" date="2021-01" db="EMBL/GenBank/DDBJ databases">
        <authorList>
            <person name="Schikora-Tamarit M.A."/>
        </authorList>
    </citation>
    <scope>NUCLEOTIDE SEQUENCE</scope>
    <source>
        <strain evidence="1">CBS2887</strain>
    </source>
</reference>
<sequence>MNPLPLEIVTTGIPFEDKLTKVKFSARVNNSGLDLDKIEYNEIKRLEPLTRDTLDGFSVLPDPLTISSAIVSSVGEVCMNEDLIFGVETRNLENAVDGLMTIEPMNSTTSKSLFFLTWESGPSLNSSRLFKSRGTEYEGCWKSISLDGSVVSCFAA</sequence>
<dbReference type="Proteomes" id="UP000774326">
    <property type="component" value="Unassembled WGS sequence"/>
</dbReference>
<reference evidence="1" key="1">
    <citation type="journal article" date="2021" name="Open Biol.">
        <title>Shared evolutionary footprints suggest mitochondrial oxidative damage underlies multiple complex I losses in fungi.</title>
        <authorList>
            <person name="Schikora-Tamarit M.A."/>
            <person name="Marcet-Houben M."/>
            <person name="Nosek J."/>
            <person name="Gabaldon T."/>
        </authorList>
    </citation>
    <scope>NUCLEOTIDE SEQUENCE</scope>
    <source>
        <strain evidence="1">CBS2887</strain>
    </source>
</reference>